<feature type="region of interest" description="Disordered" evidence="1">
    <location>
        <begin position="24"/>
        <end position="50"/>
    </location>
</feature>
<evidence type="ECO:0000256" key="1">
    <source>
        <dbReference type="SAM" id="MobiDB-lite"/>
    </source>
</evidence>
<evidence type="ECO:0000256" key="2">
    <source>
        <dbReference type="SAM" id="SignalP"/>
    </source>
</evidence>
<dbReference type="AlphaFoldDB" id="A0A562TRU4"/>
<dbReference type="PROSITE" id="PS51257">
    <property type="entry name" value="PROKAR_LIPOPROTEIN"/>
    <property type="match status" value="1"/>
</dbReference>
<feature type="compositionally biased region" description="Low complexity" evidence="1">
    <location>
        <begin position="29"/>
        <end position="46"/>
    </location>
</feature>
<name>A0A562TRU4_9SPHI</name>
<keyword evidence="2" id="KW-0732">Signal</keyword>
<reference evidence="3 4" key="1">
    <citation type="submission" date="2019-07" db="EMBL/GenBank/DDBJ databases">
        <title>Genomic Encyclopedia of Archaeal and Bacterial Type Strains, Phase II (KMG-II): from individual species to whole genera.</title>
        <authorList>
            <person name="Goeker M."/>
        </authorList>
    </citation>
    <scope>NUCLEOTIDE SEQUENCE [LARGE SCALE GENOMIC DNA]</scope>
    <source>
        <strain evidence="3 4">ATCC BAA-1854</strain>
    </source>
</reference>
<dbReference type="EMBL" id="VLLI01000013">
    <property type="protein sequence ID" value="TWI96319.1"/>
    <property type="molecule type" value="Genomic_DNA"/>
</dbReference>
<evidence type="ECO:0000313" key="4">
    <source>
        <dbReference type="Proteomes" id="UP000317010"/>
    </source>
</evidence>
<keyword evidence="4" id="KW-1185">Reference proteome</keyword>
<organism evidence="3 4">
    <name type="scientific">Mucilaginibacter frigoritolerans</name>
    <dbReference type="NCBI Taxonomy" id="652788"/>
    <lineage>
        <taxon>Bacteria</taxon>
        <taxon>Pseudomonadati</taxon>
        <taxon>Bacteroidota</taxon>
        <taxon>Sphingobacteriia</taxon>
        <taxon>Sphingobacteriales</taxon>
        <taxon>Sphingobacteriaceae</taxon>
        <taxon>Mucilaginibacter</taxon>
    </lineage>
</organism>
<proteinExistence type="predicted"/>
<feature type="chain" id="PRO_5021899748" evidence="2">
    <location>
        <begin position="21"/>
        <end position="88"/>
    </location>
</feature>
<feature type="signal peptide" evidence="2">
    <location>
        <begin position="1"/>
        <end position="20"/>
    </location>
</feature>
<dbReference type="RefSeq" id="WP_144915414.1">
    <property type="nucleotide sequence ID" value="NZ_VLLI01000013.1"/>
</dbReference>
<gene>
    <name evidence="3" type="ORF">JN11_04053</name>
</gene>
<comment type="caution">
    <text evidence="3">The sequence shown here is derived from an EMBL/GenBank/DDBJ whole genome shotgun (WGS) entry which is preliminary data.</text>
</comment>
<protein>
    <submittedName>
        <fullName evidence="3">Uncharacterized protein</fullName>
    </submittedName>
</protein>
<evidence type="ECO:0000313" key="3">
    <source>
        <dbReference type="EMBL" id="TWI96319.1"/>
    </source>
</evidence>
<accession>A0A562TRU4</accession>
<dbReference type="Proteomes" id="UP000317010">
    <property type="component" value="Unassembled WGS sequence"/>
</dbReference>
<sequence>MKNAFKLPLLALAISLSVMACKGNKSGGAADSAKVDSSSSSVTKSDTTVKVDTVKPATDTSKAKVDTVSKTVTKATDVKKSAVKKEPK</sequence>